<accession>A0A554N9M7</accession>
<feature type="region of interest" description="Disordered" evidence="1">
    <location>
        <begin position="18"/>
        <end position="41"/>
    </location>
</feature>
<dbReference type="EMBL" id="QMDX01000005">
    <property type="protein sequence ID" value="TSD14083.1"/>
    <property type="molecule type" value="Genomic_DNA"/>
</dbReference>
<gene>
    <name evidence="2" type="ORF">DP107_10630</name>
</gene>
<proteinExistence type="predicted"/>
<sequence>MSMAGMLGLAGLAGPTVAVQDEGGGRGGSPRSTGEIGAVTNPAFVTNAQGERVPEGDELVFDTGPVSIPLDRFVEADDQYDNTLFPSLNDSRQLVVKPPEGYTRGTGDTDYDAPWPPLRWSDVAGTGGTASVGPMVPESSDGDGGTRITIEVENAIPNAQYTVWVVKFASLKDPNDERFQDNPFVSPAGNGLVGFHNLGQKFGGPGDSENAFTTDENGNGSIDRVNEGGRLSGVPGFNPLGDDPLEDGPVPFVGESEDYEQSEGQLNRIQSVLGMEDQISFVGAYHYDDQTWGVYPGPWHLNQFGVSFVFN</sequence>
<name>A0A554N9M7_9EURY</name>
<protein>
    <submittedName>
        <fullName evidence="2">Uncharacterized protein</fullName>
    </submittedName>
</protein>
<dbReference type="Proteomes" id="UP000319894">
    <property type="component" value="Unassembled WGS sequence"/>
</dbReference>
<evidence type="ECO:0000256" key="1">
    <source>
        <dbReference type="SAM" id="MobiDB-lite"/>
    </source>
</evidence>
<keyword evidence="3" id="KW-1185">Reference proteome</keyword>
<evidence type="ECO:0000313" key="3">
    <source>
        <dbReference type="Proteomes" id="UP000319894"/>
    </source>
</evidence>
<reference evidence="2 3" key="1">
    <citation type="submission" date="2018-06" db="EMBL/GenBank/DDBJ databases">
        <title>Natronomonas sp. F16-60 a new haloarchaeon isolated from a solar saltern of Isla Cristina, Huelva, Spain.</title>
        <authorList>
            <person name="Duran-Viseras A."/>
            <person name="Sanchez-Porro C."/>
            <person name="Ventosa A."/>
        </authorList>
    </citation>
    <scope>NUCLEOTIDE SEQUENCE [LARGE SCALE GENOMIC DNA]</scope>
    <source>
        <strain evidence="2 3">F16-60</strain>
    </source>
</reference>
<evidence type="ECO:0000313" key="2">
    <source>
        <dbReference type="EMBL" id="TSD14083.1"/>
    </source>
</evidence>
<organism evidence="2 3">
    <name type="scientific">Haloglomus irregulare</name>
    <dbReference type="NCBI Taxonomy" id="2234134"/>
    <lineage>
        <taxon>Archaea</taxon>
        <taxon>Methanobacteriati</taxon>
        <taxon>Methanobacteriota</taxon>
        <taxon>Stenosarchaea group</taxon>
        <taxon>Halobacteria</taxon>
        <taxon>Halobacteriales</taxon>
        <taxon>Natronomonadaceae</taxon>
        <taxon>Haloglomus</taxon>
    </lineage>
</organism>
<comment type="caution">
    <text evidence="2">The sequence shown here is derived from an EMBL/GenBank/DDBJ whole genome shotgun (WGS) entry which is preliminary data.</text>
</comment>
<dbReference type="AlphaFoldDB" id="A0A554N9M7"/>
<dbReference type="InParanoid" id="A0A554N9M7"/>